<protein>
    <submittedName>
        <fullName evidence="2">Uncharacterized protein</fullName>
    </submittedName>
</protein>
<sequence>MHVEARRMFNFLAIKLDVPYHRGTTVAAVQMVLLRGGFPLSQTRVDFIDSETGCTRARRHAMLPSEDDGGGSKREKEEEKGRIILVNALTALTSATSRCTRPTRDQIPSKLRERIGASRRAQLCAPYDAARRCIADAIGIHLCGEILQQYYGDTCRLSLTTDRKYFPITKLHELSIAIHHTLHVGLITSLDDA</sequence>
<evidence type="ECO:0000313" key="2">
    <source>
        <dbReference type="EMBL" id="RLU25284.1"/>
    </source>
</evidence>
<feature type="region of interest" description="Disordered" evidence="1">
    <location>
        <begin position="59"/>
        <end position="78"/>
    </location>
</feature>
<organism evidence="2 3">
    <name type="scientific">Ooceraea biroi</name>
    <name type="common">Clonal raider ant</name>
    <name type="synonym">Cerapachys biroi</name>
    <dbReference type="NCBI Taxonomy" id="2015173"/>
    <lineage>
        <taxon>Eukaryota</taxon>
        <taxon>Metazoa</taxon>
        <taxon>Ecdysozoa</taxon>
        <taxon>Arthropoda</taxon>
        <taxon>Hexapoda</taxon>
        <taxon>Insecta</taxon>
        <taxon>Pterygota</taxon>
        <taxon>Neoptera</taxon>
        <taxon>Endopterygota</taxon>
        <taxon>Hymenoptera</taxon>
        <taxon>Apocrita</taxon>
        <taxon>Aculeata</taxon>
        <taxon>Formicoidea</taxon>
        <taxon>Formicidae</taxon>
        <taxon>Dorylinae</taxon>
        <taxon>Ooceraea</taxon>
    </lineage>
</organism>
<dbReference type="Proteomes" id="UP000279307">
    <property type="component" value="Chromosome 3"/>
</dbReference>
<evidence type="ECO:0000256" key="1">
    <source>
        <dbReference type="SAM" id="MobiDB-lite"/>
    </source>
</evidence>
<comment type="caution">
    <text evidence="2">The sequence shown here is derived from an EMBL/GenBank/DDBJ whole genome shotgun (WGS) entry which is preliminary data.</text>
</comment>
<reference evidence="2 3" key="1">
    <citation type="journal article" date="2018" name="Genome Res.">
        <title>The genomic architecture and molecular evolution of ant odorant receptors.</title>
        <authorList>
            <person name="McKenzie S.K."/>
            <person name="Kronauer D.J.C."/>
        </authorList>
    </citation>
    <scope>NUCLEOTIDE SEQUENCE [LARGE SCALE GENOMIC DNA]</scope>
    <source>
        <strain evidence="2">Clonal line C1</strain>
    </source>
</reference>
<name>A0A3L8DXT8_OOCBI</name>
<dbReference type="AlphaFoldDB" id="A0A3L8DXT8"/>
<accession>A0A3L8DXT8</accession>
<evidence type="ECO:0000313" key="3">
    <source>
        <dbReference type="Proteomes" id="UP000279307"/>
    </source>
</evidence>
<proteinExistence type="predicted"/>
<dbReference type="EMBL" id="QOIP01000003">
    <property type="protein sequence ID" value="RLU25284.1"/>
    <property type="molecule type" value="Genomic_DNA"/>
</dbReference>
<gene>
    <name evidence="2" type="ORF">DMN91_003377</name>
</gene>